<dbReference type="AlphaFoldDB" id="A0A0E9SV00"/>
<proteinExistence type="predicted"/>
<feature type="transmembrane region" description="Helical" evidence="1">
    <location>
        <begin position="32"/>
        <end position="55"/>
    </location>
</feature>
<reference evidence="2" key="2">
    <citation type="journal article" date="2015" name="Fish Shellfish Immunol.">
        <title>Early steps in the European eel (Anguilla anguilla)-Vibrio vulnificus interaction in the gills: Role of the RtxA13 toxin.</title>
        <authorList>
            <person name="Callol A."/>
            <person name="Pajuelo D."/>
            <person name="Ebbesson L."/>
            <person name="Teles M."/>
            <person name="MacKenzie S."/>
            <person name="Amaro C."/>
        </authorList>
    </citation>
    <scope>NUCLEOTIDE SEQUENCE</scope>
</reference>
<reference evidence="2" key="1">
    <citation type="submission" date="2014-11" db="EMBL/GenBank/DDBJ databases">
        <authorList>
            <person name="Amaro Gonzalez C."/>
        </authorList>
    </citation>
    <scope>NUCLEOTIDE SEQUENCE</scope>
</reference>
<name>A0A0E9SV00_ANGAN</name>
<evidence type="ECO:0000313" key="2">
    <source>
        <dbReference type="EMBL" id="JAH45199.1"/>
    </source>
</evidence>
<protein>
    <submittedName>
        <fullName evidence="2">Uncharacterized protein</fullName>
    </submittedName>
</protein>
<dbReference type="EMBL" id="GBXM01063378">
    <property type="protein sequence ID" value="JAH45199.1"/>
    <property type="molecule type" value="Transcribed_RNA"/>
</dbReference>
<organism evidence="2">
    <name type="scientific">Anguilla anguilla</name>
    <name type="common">European freshwater eel</name>
    <name type="synonym">Muraena anguilla</name>
    <dbReference type="NCBI Taxonomy" id="7936"/>
    <lineage>
        <taxon>Eukaryota</taxon>
        <taxon>Metazoa</taxon>
        <taxon>Chordata</taxon>
        <taxon>Craniata</taxon>
        <taxon>Vertebrata</taxon>
        <taxon>Euteleostomi</taxon>
        <taxon>Actinopterygii</taxon>
        <taxon>Neopterygii</taxon>
        <taxon>Teleostei</taxon>
        <taxon>Anguilliformes</taxon>
        <taxon>Anguillidae</taxon>
        <taxon>Anguilla</taxon>
    </lineage>
</organism>
<accession>A0A0E9SV00</accession>
<keyword evidence="1" id="KW-0812">Transmembrane</keyword>
<keyword evidence="1" id="KW-1133">Transmembrane helix</keyword>
<keyword evidence="1" id="KW-0472">Membrane</keyword>
<evidence type="ECO:0000256" key="1">
    <source>
        <dbReference type="SAM" id="Phobius"/>
    </source>
</evidence>
<sequence length="63" mass="7493">MAKWRRTNYVFKVYKCINLEYQIIKKKTSRKCLHACVSVRLFVLLGMDVVLSGLFKPLLLRLF</sequence>